<feature type="short sequence motif" description="DGA/G" evidence="2">
    <location>
        <begin position="187"/>
        <end position="189"/>
    </location>
</feature>
<evidence type="ECO:0000313" key="4">
    <source>
        <dbReference type="EMBL" id="KAF2078194.1"/>
    </source>
</evidence>
<dbReference type="CDD" id="cd07199">
    <property type="entry name" value="Pat17_PNPLA8_PNPLA9_like"/>
    <property type="match status" value="1"/>
</dbReference>
<dbReference type="InterPro" id="IPR002641">
    <property type="entry name" value="PNPLA_dom"/>
</dbReference>
<name>A0A8J4VBH4_9MYCE</name>
<gene>
    <name evidence="4" type="ORF">CYY_000484</name>
</gene>
<sequence>MTTETKKFKLIVSLDGGGMKGLMTLFILKYLEKTLGVDICSKADLLCGTSTGGILAFAKMRNLSNEELETIYLDMGKIIMPFSCTNIFEDFSISSTKKYKEQLLKYFPGNIMDFCTEKKGFVVSCYKPLFSKSHYEPFIFSNYENKKRKGVSGREIVNIPVNDAIRATSGVPLLFQLPKYNEMEFMDGGVLYNNPVKLCFNESRQMFGDENVFVVLSFGTGHYKKNIPPKSPELNKTSSPAAMFKKKLMEGIKTIESTKLSATSTNLNSMLKTIKSNVFDSHKTHLDAKRDFSFSPSNINYFRFDPIISKKYSLNDCSKDSIAQMRQDVDQYLSKEKIVKRIDELKSILIEIGIIPK</sequence>
<protein>
    <recommendedName>
        <fullName evidence="3">PNPLA domain-containing protein</fullName>
    </recommendedName>
</protein>
<dbReference type="PANTHER" id="PTHR24185">
    <property type="entry name" value="CALCIUM-INDEPENDENT PHOSPHOLIPASE A2-GAMMA"/>
    <property type="match status" value="1"/>
</dbReference>
<feature type="short sequence motif" description="GXSXG" evidence="2">
    <location>
        <begin position="48"/>
        <end position="52"/>
    </location>
</feature>
<dbReference type="Gene3D" id="3.40.1090.10">
    <property type="entry name" value="Cytosolic phospholipase A2 catalytic domain"/>
    <property type="match status" value="1"/>
</dbReference>
<comment type="caution">
    <text evidence="4">The sequence shown here is derived from an EMBL/GenBank/DDBJ whole genome shotgun (WGS) entry which is preliminary data.</text>
</comment>
<feature type="active site" description="Nucleophile" evidence="2">
    <location>
        <position position="50"/>
    </location>
</feature>
<reference evidence="4" key="1">
    <citation type="submission" date="2020-01" db="EMBL/GenBank/DDBJ databases">
        <title>Development of genomics and gene disruption for Polysphondylium violaceum indicates a role for the polyketide synthase stlB in stalk morphogenesis.</title>
        <authorList>
            <person name="Narita B."/>
            <person name="Kawabe Y."/>
            <person name="Kin K."/>
            <person name="Saito T."/>
            <person name="Gibbs R."/>
            <person name="Kuspa A."/>
            <person name="Muzny D."/>
            <person name="Queller D."/>
            <person name="Richards S."/>
            <person name="Strassman J."/>
            <person name="Sucgang R."/>
            <person name="Worley K."/>
            <person name="Schaap P."/>
        </authorList>
    </citation>
    <scope>NUCLEOTIDE SEQUENCE</scope>
    <source>
        <strain evidence="4">QSvi11</strain>
    </source>
</reference>
<keyword evidence="1 2" id="KW-0443">Lipid metabolism</keyword>
<dbReference type="PANTHER" id="PTHR24185:SF7">
    <property type="entry name" value="PATATIN FAMILY PROTEIN"/>
    <property type="match status" value="1"/>
</dbReference>
<keyword evidence="2" id="KW-0378">Hydrolase</keyword>
<evidence type="ECO:0000259" key="3">
    <source>
        <dbReference type="PROSITE" id="PS51635"/>
    </source>
</evidence>
<dbReference type="GO" id="GO:0016042">
    <property type="term" value="P:lipid catabolic process"/>
    <property type="evidence" value="ECO:0007669"/>
    <property type="project" value="UniProtKB-UniRule"/>
</dbReference>
<keyword evidence="5" id="KW-1185">Reference proteome</keyword>
<dbReference type="Proteomes" id="UP000695562">
    <property type="component" value="Unassembled WGS sequence"/>
</dbReference>
<dbReference type="Pfam" id="PF01734">
    <property type="entry name" value="Patatin"/>
    <property type="match status" value="1"/>
</dbReference>
<dbReference type="OrthoDB" id="17916at2759"/>
<feature type="active site" description="Proton acceptor" evidence="2">
    <location>
        <position position="187"/>
    </location>
</feature>
<dbReference type="AlphaFoldDB" id="A0A8J4VBH4"/>
<evidence type="ECO:0000256" key="2">
    <source>
        <dbReference type="PROSITE-ProRule" id="PRU01161"/>
    </source>
</evidence>
<feature type="domain" description="PNPLA" evidence="3">
    <location>
        <begin position="12"/>
        <end position="200"/>
    </location>
</feature>
<keyword evidence="2" id="KW-0442">Lipid degradation</keyword>
<dbReference type="GO" id="GO:0019369">
    <property type="term" value="P:arachidonate metabolic process"/>
    <property type="evidence" value="ECO:0007669"/>
    <property type="project" value="TreeGrafter"/>
</dbReference>
<accession>A0A8J4VBH4</accession>
<proteinExistence type="predicted"/>
<dbReference type="InterPro" id="IPR016035">
    <property type="entry name" value="Acyl_Trfase/lysoPLipase"/>
</dbReference>
<evidence type="ECO:0000256" key="1">
    <source>
        <dbReference type="ARBA" id="ARBA00023098"/>
    </source>
</evidence>
<dbReference type="EMBL" id="AJWJ01000009">
    <property type="protein sequence ID" value="KAF2078194.1"/>
    <property type="molecule type" value="Genomic_DNA"/>
</dbReference>
<evidence type="ECO:0000313" key="5">
    <source>
        <dbReference type="Proteomes" id="UP000695562"/>
    </source>
</evidence>
<dbReference type="SUPFAM" id="SSF52151">
    <property type="entry name" value="FabD/lysophospholipase-like"/>
    <property type="match status" value="1"/>
</dbReference>
<organism evidence="4 5">
    <name type="scientific">Polysphondylium violaceum</name>
    <dbReference type="NCBI Taxonomy" id="133409"/>
    <lineage>
        <taxon>Eukaryota</taxon>
        <taxon>Amoebozoa</taxon>
        <taxon>Evosea</taxon>
        <taxon>Eumycetozoa</taxon>
        <taxon>Dictyostelia</taxon>
        <taxon>Dictyosteliales</taxon>
        <taxon>Dictyosteliaceae</taxon>
        <taxon>Polysphondylium</taxon>
    </lineage>
</organism>
<dbReference type="GO" id="GO:0047499">
    <property type="term" value="F:calcium-independent phospholipase A2 activity"/>
    <property type="evidence" value="ECO:0007669"/>
    <property type="project" value="TreeGrafter"/>
</dbReference>
<dbReference type="PROSITE" id="PS51635">
    <property type="entry name" value="PNPLA"/>
    <property type="match status" value="1"/>
</dbReference>
<dbReference type="GO" id="GO:0016020">
    <property type="term" value="C:membrane"/>
    <property type="evidence" value="ECO:0007669"/>
    <property type="project" value="TreeGrafter"/>
</dbReference>
<feature type="short sequence motif" description="GXGXXG" evidence="2">
    <location>
        <begin position="16"/>
        <end position="21"/>
    </location>
</feature>